<organism evidence="10 11">
    <name type="scientific">Candidatus Enterousia intestinigallinarum</name>
    <dbReference type="NCBI Taxonomy" id="2840790"/>
    <lineage>
        <taxon>Bacteria</taxon>
        <taxon>Pseudomonadati</taxon>
        <taxon>Pseudomonadota</taxon>
        <taxon>Alphaproteobacteria</taxon>
        <taxon>Candidatus Enterousia</taxon>
    </lineage>
</organism>
<dbReference type="EMBL" id="DVJI01000009">
    <property type="protein sequence ID" value="HIS70761.1"/>
    <property type="molecule type" value="Genomic_DNA"/>
</dbReference>
<dbReference type="AlphaFoldDB" id="A0A9D1FG25"/>
<dbReference type="Gene3D" id="2.40.128.130">
    <property type="entry name" value="Autotransporter beta-domain"/>
    <property type="match status" value="1"/>
</dbReference>
<dbReference type="Pfam" id="PF03797">
    <property type="entry name" value="Autotransporter"/>
    <property type="match status" value="1"/>
</dbReference>
<dbReference type="PROSITE" id="PS51208">
    <property type="entry name" value="AUTOTRANSPORTER"/>
    <property type="match status" value="1"/>
</dbReference>
<protein>
    <submittedName>
        <fullName evidence="10">Autotransporter domain-containing protein</fullName>
    </submittedName>
</protein>
<evidence type="ECO:0000313" key="10">
    <source>
        <dbReference type="EMBL" id="HIS70761.1"/>
    </source>
</evidence>
<evidence type="ECO:0000256" key="7">
    <source>
        <dbReference type="ARBA" id="ARBA00023237"/>
    </source>
</evidence>
<keyword evidence="6" id="KW-0472">Membrane</keyword>
<dbReference type="InterPro" id="IPR003368">
    <property type="entry name" value="POMP_repeat"/>
</dbReference>
<evidence type="ECO:0000256" key="3">
    <source>
        <dbReference type="ARBA" id="ARBA00004613"/>
    </source>
</evidence>
<evidence type="ECO:0000259" key="9">
    <source>
        <dbReference type="PROSITE" id="PS51208"/>
    </source>
</evidence>
<dbReference type="InterPro" id="IPR036709">
    <property type="entry name" value="Autotransporte_beta_dom_sf"/>
</dbReference>
<evidence type="ECO:0000256" key="8">
    <source>
        <dbReference type="SAM" id="SignalP"/>
    </source>
</evidence>
<feature type="domain" description="Autotransporter" evidence="9">
    <location>
        <begin position="896"/>
        <end position="1154"/>
    </location>
</feature>
<dbReference type="SMART" id="SM00869">
    <property type="entry name" value="Autotransporter"/>
    <property type="match status" value="1"/>
</dbReference>
<comment type="caution">
    <text evidence="10">The sequence shown here is derived from an EMBL/GenBank/DDBJ whole genome shotgun (WGS) entry which is preliminary data.</text>
</comment>
<dbReference type="PANTHER" id="PTHR11319">
    <property type="entry name" value="G PROTEIN-COUPLED RECEPTOR-RELATED"/>
    <property type="match status" value="1"/>
</dbReference>
<dbReference type="NCBIfam" id="TIGR01376">
    <property type="entry name" value="POMP_repeat"/>
    <property type="match status" value="2"/>
</dbReference>
<dbReference type="GO" id="GO:0009279">
    <property type="term" value="C:cell outer membrane"/>
    <property type="evidence" value="ECO:0007669"/>
    <property type="project" value="UniProtKB-SubCell"/>
</dbReference>
<gene>
    <name evidence="10" type="ORF">IAD02_02100</name>
</gene>
<keyword evidence="4" id="KW-0964">Secreted</keyword>
<evidence type="ECO:0000256" key="4">
    <source>
        <dbReference type="ARBA" id="ARBA00022525"/>
    </source>
</evidence>
<dbReference type="InterPro" id="IPR005546">
    <property type="entry name" value="Autotransporte_beta"/>
</dbReference>
<evidence type="ECO:0000313" key="11">
    <source>
        <dbReference type="Proteomes" id="UP000886742"/>
    </source>
</evidence>
<dbReference type="Pfam" id="PF02415">
    <property type="entry name" value="Chlam_PMP"/>
    <property type="match status" value="6"/>
</dbReference>
<comment type="subcellular location">
    <subcellularLocation>
        <location evidence="1">Cell envelope</location>
    </subcellularLocation>
    <subcellularLocation>
        <location evidence="2">Cell outer membrane</location>
    </subcellularLocation>
    <subcellularLocation>
        <location evidence="3">Secreted</location>
    </subcellularLocation>
</comment>
<name>A0A9D1FG25_9PROT</name>
<sequence>MSRYKHLADLLKICSVLPALAVMPAFAAVDITEGQVIENQTNNDDANQNAAGLTITYGDSLTTSGVNNVTFNKNSSVNSGGAMKALNGFVAGDGWTFTNNHSDKMSGGLYVKIPEDAESNRNIVLGNGTTFSGNTSVWLGGALGIESAGTVTIGDNTKFESNSTEADGGAIAIWTDKSNGATSGTELTLGRTDFTGNTAANRGGAIANLNSDKAENKTDFYNTVNIASGSTFTGNSAKTGGAIYNLGTMNVDGTFDGNSTTATRGHGGAIYNAGEMSVAGTFKNNTATNAASQGGAIYNSGTLTVADNTVFSGNSTDTGDGGAIYNSGTLNIGDNVTFSGNTGDGTLFMGTGATTTIGDNVKFVDNTHGTRGLQSGAISLGNNGNLTIGKDALFQGNKAALTGGGAIKASYADSHLTIADYAQFIANSSTKAGGALYLGSNNMNLGSDFIFVNNTATQGGAIFYNSMNTNLALNNFTFSGNKATDTAAGIGGAIAVGTNAAGELNINNSIFSSNTAAVAGGAISQADGSTATINIDESIFKSNSVDAEGGAIVSDATMTITNSEFIGNKTTGTVKIEDVEEGQPAYYANNGGGAIFLYDQSNTTVRDSVFSQNSSGTYGGAISTRIGASAENSSLTIDGATFTDNTAGVNGGAIYNTVAMTLNGENVFSGNMADGVANDIHNIGTMTVASGTTTLGGGITGDGTLTIADGATLDIGTTTVEQASIDIDGTLNASMLSSDNYGKLLADSITTGENGKLQLTIGSVGTYDIFGGIAHEDITIDAGLAYDVINNGADGIEIAIKAVEDIAADTGLSNQGAATIAVLANTDDDVLTAISLRAQTELAAGNVDYVEHETAKLNPENKPVAHSISSSVQNQVLSLAAGRMTGGTVGRSGGDLANADYGIWAQGLYNHSKLNGQFKGDTTGISVGADALIDGKNTIGIGYAYNDTDVDSDSRDTKIESNSLFLYGQYKPNNWYVNAALNYTMGNYTETSNPFGVQFESEYDVDSFGGQVMTGYDFASGLTPEIGARYLHISQDAYDVALGHVDGADMDYLTGVAGIRYAFEIESDMELKFRPELRAAATYDFLSDAAVATITAPGSVSYVIDADRLSRFGGEFGIGLTAEWRGLTVSLNYDLDLHEDYTSQTGMLKFRYDF</sequence>
<accession>A0A9D1FG25</accession>
<evidence type="ECO:0000256" key="1">
    <source>
        <dbReference type="ARBA" id="ARBA00004196"/>
    </source>
</evidence>
<dbReference type="SUPFAM" id="SSF103515">
    <property type="entry name" value="Autotransporter"/>
    <property type="match status" value="1"/>
</dbReference>
<evidence type="ECO:0000256" key="2">
    <source>
        <dbReference type="ARBA" id="ARBA00004442"/>
    </source>
</evidence>
<keyword evidence="5 8" id="KW-0732">Signal</keyword>
<proteinExistence type="predicted"/>
<evidence type="ECO:0000256" key="5">
    <source>
        <dbReference type="ARBA" id="ARBA00022729"/>
    </source>
</evidence>
<reference evidence="10" key="1">
    <citation type="submission" date="2020-10" db="EMBL/GenBank/DDBJ databases">
        <authorList>
            <person name="Gilroy R."/>
        </authorList>
    </citation>
    <scope>NUCLEOTIDE SEQUENCE</scope>
    <source>
        <strain evidence="10">ChiGjej3B3-5194</strain>
    </source>
</reference>
<keyword evidence="7" id="KW-0998">Cell outer membrane</keyword>
<feature type="chain" id="PRO_5039599761" evidence="8">
    <location>
        <begin position="28"/>
        <end position="1154"/>
    </location>
</feature>
<reference evidence="10" key="2">
    <citation type="journal article" date="2021" name="PeerJ">
        <title>Extensive microbial diversity within the chicken gut microbiome revealed by metagenomics and culture.</title>
        <authorList>
            <person name="Gilroy R."/>
            <person name="Ravi A."/>
            <person name="Getino M."/>
            <person name="Pursley I."/>
            <person name="Horton D.L."/>
            <person name="Alikhan N.F."/>
            <person name="Baker D."/>
            <person name="Gharbi K."/>
            <person name="Hall N."/>
            <person name="Watson M."/>
            <person name="Adriaenssens E.M."/>
            <person name="Foster-Nyarko E."/>
            <person name="Jarju S."/>
            <person name="Secka A."/>
            <person name="Antonio M."/>
            <person name="Oren A."/>
            <person name="Chaudhuri R.R."/>
            <person name="La Ragione R."/>
            <person name="Hildebrand F."/>
            <person name="Pallen M.J."/>
        </authorList>
    </citation>
    <scope>NUCLEOTIDE SEQUENCE</scope>
    <source>
        <strain evidence="10">ChiGjej3B3-5194</strain>
    </source>
</reference>
<dbReference type="Proteomes" id="UP000886742">
    <property type="component" value="Unassembled WGS sequence"/>
</dbReference>
<dbReference type="GO" id="GO:0005576">
    <property type="term" value="C:extracellular region"/>
    <property type="evidence" value="ECO:0007669"/>
    <property type="project" value="UniProtKB-SubCell"/>
</dbReference>
<dbReference type="InterPro" id="IPR011050">
    <property type="entry name" value="Pectin_lyase_fold/virulence"/>
</dbReference>
<dbReference type="SUPFAM" id="SSF51126">
    <property type="entry name" value="Pectin lyase-like"/>
    <property type="match status" value="2"/>
</dbReference>
<evidence type="ECO:0000256" key="6">
    <source>
        <dbReference type="ARBA" id="ARBA00023136"/>
    </source>
</evidence>
<dbReference type="PANTHER" id="PTHR11319:SF35">
    <property type="entry name" value="OUTER MEMBRANE PROTEIN PMPC-RELATED"/>
    <property type="match status" value="1"/>
</dbReference>
<feature type="signal peptide" evidence="8">
    <location>
        <begin position="1"/>
        <end position="27"/>
    </location>
</feature>